<feature type="compositionally biased region" description="Low complexity" evidence="2">
    <location>
        <begin position="237"/>
        <end position="265"/>
    </location>
</feature>
<dbReference type="InterPro" id="IPR009203">
    <property type="entry name" value="Knr4/Smi1"/>
</dbReference>
<accession>A0A9P5G6N6</accession>
<feature type="compositionally biased region" description="Basic and acidic residues" evidence="2">
    <location>
        <begin position="503"/>
        <end position="566"/>
    </location>
</feature>
<sequence length="649" mass="71545">MNNFFNNVQSFFHSVTTNDRYATSGTSTNRNTSNSYARRTTSGGYGPAAPLTSDDGTLYRSPISEEGSTTNLNNPYYNSSNPSSRNNSSTNLSSSSLNRAPYTPGMRSSHVGNGNIPLQDYSPDGAPPPPAPALSWKRIDRWLEANYPELAEEISDEATSSDLNELEADLDCTLPLDVRDSFLIHDGQERGGRPCGLFFNLTLLDLESVSEEWTHWKNTAVKISNMTKAYHANQRAANTPGTSSSHSSSSSSPRRGPRPAGNASGNLSWLDKQESVPEGAIQRVYAHPGWIPLISDFLGNNIGVDLAPGPKGRWGQVILFGREYDRKYVVAPSWAAFLMTFADDLENGNHYVFDETENGELSFRAGNGRLIPYFDVLKSRTERLNRQNRPPPSQQPRQPHPQRAPGRTPIPTGSAAPAGRNVSNSGIRKPAPGVKEGRLISPMNSSTNLPSTGLSIPVPKRKEEPLKEALKLDEPKQAPKPLPKEAPKEEPKVEANQETSLPEPKKEEPKEEPKAELTEEPKAEPKEEPKVESKEEIKVTEPEPKKESEEFKEESKEESKPEIESKENEDEVTEAVAPAADKKPESATVEDKKVDAETKPTTAETTAETEEKTPAADKKTKKNNKKNNKKNKEKAKKDDFDISSSEDEE</sequence>
<feature type="domain" description="Knr4/Smi1-like" evidence="3">
    <location>
        <begin position="157"/>
        <end position="340"/>
    </location>
</feature>
<feature type="compositionally biased region" description="Basic residues" evidence="2">
    <location>
        <begin position="619"/>
        <end position="634"/>
    </location>
</feature>
<organism evidence="4 5">
    <name type="scientific">Geotrichum candidum</name>
    <name type="common">Oospora lactis</name>
    <name type="synonym">Dipodascus geotrichum</name>
    <dbReference type="NCBI Taxonomy" id="1173061"/>
    <lineage>
        <taxon>Eukaryota</taxon>
        <taxon>Fungi</taxon>
        <taxon>Dikarya</taxon>
        <taxon>Ascomycota</taxon>
        <taxon>Saccharomycotina</taxon>
        <taxon>Dipodascomycetes</taxon>
        <taxon>Dipodascales</taxon>
        <taxon>Dipodascaceae</taxon>
        <taxon>Geotrichum</taxon>
    </lineage>
</organism>
<dbReference type="InterPro" id="IPR037883">
    <property type="entry name" value="Knr4/Smi1-like_sf"/>
</dbReference>
<feature type="compositionally biased region" description="Low complexity" evidence="2">
    <location>
        <begin position="68"/>
        <end position="99"/>
    </location>
</feature>
<dbReference type="GO" id="GO:0070880">
    <property type="term" value="P:fungal-type cell wall beta-glucan biosynthetic process"/>
    <property type="evidence" value="ECO:0007669"/>
    <property type="project" value="TreeGrafter"/>
</dbReference>
<dbReference type="InterPro" id="IPR018958">
    <property type="entry name" value="Knr4/Smi1-like_dom"/>
</dbReference>
<dbReference type="Proteomes" id="UP000750522">
    <property type="component" value="Unassembled WGS sequence"/>
</dbReference>
<comment type="caution">
    <text evidence="4">The sequence shown here is derived from an EMBL/GenBank/DDBJ whole genome shotgun (WGS) entry which is preliminary data.</text>
</comment>
<feature type="compositionally biased region" description="Low complexity" evidence="2">
    <location>
        <begin position="23"/>
        <end position="42"/>
    </location>
</feature>
<feature type="region of interest" description="Disordered" evidence="2">
    <location>
        <begin position="234"/>
        <end position="268"/>
    </location>
</feature>
<feature type="compositionally biased region" description="Basic and acidic residues" evidence="2">
    <location>
        <begin position="580"/>
        <end position="598"/>
    </location>
</feature>
<dbReference type="PANTHER" id="PTHR47432">
    <property type="entry name" value="CELL WALL ASSEMBLY REGULATOR SMI1"/>
    <property type="match status" value="1"/>
</dbReference>
<dbReference type="Pfam" id="PF09346">
    <property type="entry name" value="SMI1_KNR4"/>
    <property type="match status" value="1"/>
</dbReference>
<dbReference type="InterPro" id="IPR051873">
    <property type="entry name" value="KNR4/SMI1_regulator"/>
</dbReference>
<dbReference type="PIRSF" id="PIRSF017023">
    <property type="entry name" value="KNR4"/>
    <property type="match status" value="1"/>
</dbReference>
<dbReference type="PANTHER" id="PTHR47432:SF1">
    <property type="entry name" value="CELL WALL ASSEMBLY REGULATOR SMI1"/>
    <property type="match status" value="1"/>
</dbReference>
<gene>
    <name evidence="4" type="ORF">DV451_001980</name>
</gene>
<comment type="similarity">
    <text evidence="1">Belongs to the KNR4/SMI1 family.</text>
</comment>
<feature type="region of interest" description="Disordered" evidence="2">
    <location>
        <begin position="19"/>
        <end position="133"/>
    </location>
</feature>
<dbReference type="EMBL" id="QQZK01000032">
    <property type="protein sequence ID" value="KAF5102128.1"/>
    <property type="molecule type" value="Genomic_DNA"/>
</dbReference>
<dbReference type="AlphaFoldDB" id="A0A9P5G6N6"/>
<name>A0A9P5G6N6_GEOCN</name>
<protein>
    <recommendedName>
        <fullName evidence="3">Knr4/Smi1-like domain-containing protein</fullName>
    </recommendedName>
</protein>
<feature type="compositionally biased region" description="Low complexity" evidence="2">
    <location>
        <begin position="395"/>
        <end position="407"/>
    </location>
</feature>
<reference evidence="4" key="2">
    <citation type="submission" date="2020-01" db="EMBL/GenBank/DDBJ databases">
        <authorList>
            <person name="Perkins V."/>
            <person name="Lessard M.-H."/>
            <person name="Dugat-Bony E."/>
            <person name="Frenette M."/>
            <person name="Labrie S."/>
        </authorList>
    </citation>
    <scope>NUCLEOTIDE SEQUENCE</scope>
    <source>
        <strain evidence="4">LMA-70</strain>
    </source>
</reference>
<reference evidence="4" key="1">
    <citation type="journal article" date="2020" name="Front. Microbiol.">
        <title>Phenotypic and Genetic Characterization of the Cheese Ripening Yeast Geotrichum candidum.</title>
        <authorList>
            <person name="Perkins V."/>
            <person name="Vignola S."/>
            <person name="Lessard M.H."/>
            <person name="Plante P.L."/>
            <person name="Corbeil J."/>
            <person name="Dugat-Bony E."/>
            <person name="Frenette M."/>
            <person name="Labrie S."/>
        </authorList>
    </citation>
    <scope>NUCLEOTIDE SEQUENCE</scope>
    <source>
        <strain evidence="4">LMA-70</strain>
    </source>
</reference>
<dbReference type="SMART" id="SM00860">
    <property type="entry name" value="SMI1_KNR4"/>
    <property type="match status" value="1"/>
</dbReference>
<evidence type="ECO:0000313" key="5">
    <source>
        <dbReference type="Proteomes" id="UP000750522"/>
    </source>
</evidence>
<proteinExistence type="inferred from homology"/>
<evidence type="ECO:0000313" key="4">
    <source>
        <dbReference type="EMBL" id="KAF5102128.1"/>
    </source>
</evidence>
<dbReference type="SUPFAM" id="SSF160631">
    <property type="entry name" value="SMI1/KNR4-like"/>
    <property type="match status" value="1"/>
</dbReference>
<feature type="compositionally biased region" description="Basic and acidic residues" evidence="2">
    <location>
        <begin position="609"/>
        <end position="618"/>
    </location>
</feature>
<dbReference type="GO" id="GO:0043332">
    <property type="term" value="C:mating projection tip"/>
    <property type="evidence" value="ECO:0007669"/>
    <property type="project" value="TreeGrafter"/>
</dbReference>
<evidence type="ECO:0000256" key="2">
    <source>
        <dbReference type="SAM" id="MobiDB-lite"/>
    </source>
</evidence>
<feature type="compositionally biased region" description="Polar residues" evidence="2">
    <location>
        <begin position="442"/>
        <end position="454"/>
    </location>
</feature>
<evidence type="ECO:0000259" key="3">
    <source>
        <dbReference type="SMART" id="SM00860"/>
    </source>
</evidence>
<feature type="compositionally biased region" description="Basic and acidic residues" evidence="2">
    <location>
        <begin position="460"/>
        <end position="495"/>
    </location>
</feature>
<evidence type="ECO:0000256" key="1">
    <source>
        <dbReference type="ARBA" id="ARBA00005303"/>
    </source>
</evidence>
<feature type="region of interest" description="Disordered" evidence="2">
    <location>
        <begin position="384"/>
        <end position="649"/>
    </location>
</feature>